<dbReference type="AlphaFoldDB" id="A0A067TN36"/>
<proteinExistence type="predicted"/>
<protein>
    <submittedName>
        <fullName evidence="1">Uncharacterized protein</fullName>
    </submittedName>
</protein>
<organism evidence="1 2">
    <name type="scientific">Galerina marginata (strain CBS 339.88)</name>
    <dbReference type="NCBI Taxonomy" id="685588"/>
    <lineage>
        <taxon>Eukaryota</taxon>
        <taxon>Fungi</taxon>
        <taxon>Dikarya</taxon>
        <taxon>Basidiomycota</taxon>
        <taxon>Agaricomycotina</taxon>
        <taxon>Agaricomycetes</taxon>
        <taxon>Agaricomycetidae</taxon>
        <taxon>Agaricales</taxon>
        <taxon>Agaricineae</taxon>
        <taxon>Strophariaceae</taxon>
        <taxon>Galerina</taxon>
    </lineage>
</organism>
<feature type="non-terminal residue" evidence="1">
    <location>
        <position position="107"/>
    </location>
</feature>
<keyword evidence="2" id="KW-1185">Reference proteome</keyword>
<dbReference type="EMBL" id="KL142368">
    <property type="protein sequence ID" value="KDR83747.1"/>
    <property type="molecule type" value="Genomic_DNA"/>
</dbReference>
<name>A0A067TN36_GALM3</name>
<dbReference type="OrthoDB" id="3229881at2759"/>
<feature type="non-terminal residue" evidence="1">
    <location>
        <position position="1"/>
    </location>
</feature>
<gene>
    <name evidence="1" type="ORF">GALMADRAFT_24321</name>
</gene>
<evidence type="ECO:0000313" key="1">
    <source>
        <dbReference type="EMBL" id="KDR83747.1"/>
    </source>
</evidence>
<dbReference type="HOGENOM" id="CLU_2216112_0_0_1"/>
<accession>A0A067TN36</accession>
<reference evidence="2" key="1">
    <citation type="journal article" date="2014" name="Proc. Natl. Acad. Sci. U.S.A.">
        <title>Extensive sampling of basidiomycete genomes demonstrates inadequacy of the white-rot/brown-rot paradigm for wood decay fungi.</title>
        <authorList>
            <person name="Riley R."/>
            <person name="Salamov A.A."/>
            <person name="Brown D.W."/>
            <person name="Nagy L.G."/>
            <person name="Floudas D."/>
            <person name="Held B.W."/>
            <person name="Levasseur A."/>
            <person name="Lombard V."/>
            <person name="Morin E."/>
            <person name="Otillar R."/>
            <person name="Lindquist E.A."/>
            <person name="Sun H."/>
            <person name="LaButti K.M."/>
            <person name="Schmutz J."/>
            <person name="Jabbour D."/>
            <person name="Luo H."/>
            <person name="Baker S.E."/>
            <person name="Pisabarro A.G."/>
            <person name="Walton J.D."/>
            <person name="Blanchette R.A."/>
            <person name="Henrissat B."/>
            <person name="Martin F."/>
            <person name="Cullen D."/>
            <person name="Hibbett D.S."/>
            <person name="Grigoriev I.V."/>
        </authorList>
    </citation>
    <scope>NUCLEOTIDE SEQUENCE [LARGE SCALE GENOMIC DNA]</scope>
    <source>
        <strain evidence="2">CBS 339.88</strain>
    </source>
</reference>
<evidence type="ECO:0000313" key="2">
    <source>
        <dbReference type="Proteomes" id="UP000027222"/>
    </source>
</evidence>
<dbReference type="Proteomes" id="UP000027222">
    <property type="component" value="Unassembled WGS sequence"/>
</dbReference>
<sequence length="107" mass="12075">NETGQIANLSVMPSSSHRAAPPLFYINQNQLWLLVNETTVYPVNIHNSTGIHELPMQLILGKKRAGITNGIWRWKATQLYYDLPGGKSNQGLYFHCILDSGLFNVFM</sequence>